<keyword evidence="4" id="KW-0274">FAD</keyword>
<evidence type="ECO:0000256" key="4">
    <source>
        <dbReference type="ARBA" id="ARBA00022827"/>
    </source>
</evidence>
<comment type="cofactor">
    <cofactor evidence="1">
        <name>FAD</name>
        <dbReference type="ChEBI" id="CHEBI:57692"/>
    </cofactor>
</comment>
<dbReference type="EMBL" id="SEKV01000468">
    <property type="protein sequence ID" value="TFY56895.1"/>
    <property type="molecule type" value="Genomic_DNA"/>
</dbReference>
<proteinExistence type="inferred from homology"/>
<protein>
    <recommendedName>
        <fullName evidence="6">FAD-binding PCMH-type domain-containing protein</fullName>
    </recommendedName>
</protein>
<dbReference type="PROSITE" id="PS51387">
    <property type="entry name" value="FAD_PCMH"/>
    <property type="match status" value="1"/>
</dbReference>
<dbReference type="AlphaFoldDB" id="A0A4Y9Y3E6"/>
<dbReference type="PANTHER" id="PTHR42973">
    <property type="entry name" value="BINDING OXIDOREDUCTASE, PUTATIVE (AFU_ORTHOLOGUE AFUA_1G17690)-RELATED"/>
    <property type="match status" value="1"/>
</dbReference>
<evidence type="ECO:0000256" key="5">
    <source>
        <dbReference type="ARBA" id="ARBA00023002"/>
    </source>
</evidence>
<comment type="similarity">
    <text evidence="2">Belongs to the oxygen-dependent FAD-linked oxidoreductase family.</text>
</comment>
<evidence type="ECO:0000313" key="8">
    <source>
        <dbReference type="Proteomes" id="UP000298390"/>
    </source>
</evidence>
<dbReference type="InterPro" id="IPR012951">
    <property type="entry name" value="BBE"/>
</dbReference>
<dbReference type="GO" id="GO:0016491">
    <property type="term" value="F:oxidoreductase activity"/>
    <property type="evidence" value="ECO:0007669"/>
    <property type="project" value="UniProtKB-KW"/>
</dbReference>
<dbReference type="SUPFAM" id="SSF56176">
    <property type="entry name" value="FAD-binding/transporter-associated domain-like"/>
    <property type="match status" value="1"/>
</dbReference>
<evidence type="ECO:0000256" key="3">
    <source>
        <dbReference type="ARBA" id="ARBA00022630"/>
    </source>
</evidence>
<dbReference type="InterPro" id="IPR036318">
    <property type="entry name" value="FAD-bd_PCMH-like_sf"/>
</dbReference>
<reference evidence="7 8" key="1">
    <citation type="submission" date="2019-01" db="EMBL/GenBank/DDBJ databases">
        <title>Genome sequencing of the rare red list fungi Fomitopsis rosea.</title>
        <authorList>
            <person name="Buettner E."/>
            <person name="Kellner H."/>
        </authorList>
    </citation>
    <scope>NUCLEOTIDE SEQUENCE [LARGE SCALE GENOMIC DNA]</scope>
    <source>
        <strain evidence="7 8">DSM 105464</strain>
    </source>
</reference>
<dbReference type="Pfam" id="PF08031">
    <property type="entry name" value="BBE"/>
    <property type="match status" value="1"/>
</dbReference>
<dbReference type="InterPro" id="IPR016169">
    <property type="entry name" value="FAD-bd_PCMH_sub2"/>
</dbReference>
<organism evidence="7 8">
    <name type="scientific">Rhodofomes roseus</name>
    <dbReference type="NCBI Taxonomy" id="34475"/>
    <lineage>
        <taxon>Eukaryota</taxon>
        <taxon>Fungi</taxon>
        <taxon>Dikarya</taxon>
        <taxon>Basidiomycota</taxon>
        <taxon>Agaricomycotina</taxon>
        <taxon>Agaricomycetes</taxon>
        <taxon>Polyporales</taxon>
        <taxon>Rhodofomes</taxon>
    </lineage>
</organism>
<dbReference type="InterPro" id="IPR050416">
    <property type="entry name" value="FAD-linked_Oxidoreductase"/>
</dbReference>
<keyword evidence="3" id="KW-0285">Flavoprotein</keyword>
<gene>
    <name evidence="7" type="ORF">EVJ58_g7357</name>
</gene>
<dbReference type="PANTHER" id="PTHR42973:SF39">
    <property type="entry name" value="FAD-BINDING PCMH-TYPE DOMAIN-CONTAINING PROTEIN"/>
    <property type="match status" value="1"/>
</dbReference>
<dbReference type="Proteomes" id="UP000298390">
    <property type="component" value="Unassembled WGS sequence"/>
</dbReference>
<name>A0A4Y9Y3E6_9APHY</name>
<dbReference type="Gene3D" id="3.30.465.10">
    <property type="match status" value="1"/>
</dbReference>
<sequence>MLTPGFSSMSMSMAPWSAYTASGSLGSQGASSAGVGPRITFPLPMGLGMAPGSFPMAMGMLPLSLPQEGGGFGVVAPARPVHPHAYVTLGAGMRQKEVDMFTAEHPLEGYSGVTGERQERVVPYHMPSSAHPVGSSILLLAGFGFISRMYGLSVDNVVEIEMVLADGRIVIVSEDSDPDLWWAIRGAGPAFGIATRYKVRAFPVPVVFAGNLIYRFHRATAASLIKHVRDCIKGAPRELYANVLLTAGPADKDSLVVVQMCYVGSKEQGMEYLNAISSWDGERCLLNEVNEKSYLAQQDSVAQILRGKGQSAIFNESDVTSNRSGSMLAGRQWFIRSSLIHSLPDDIINQTVIQFSNTPIGCTWIFELSGGAIADFEDTPIPKEQREAVWTVAALHQWEMGIDDPRCIESAEEWIDGTIGKVALGGPFPSFIGRHEPPSRTIACFGKNWARLTELKRKYDPGCFFKNNFWPLDKNGQPVEPLSNEPPSPSP</sequence>
<keyword evidence="5" id="KW-0560">Oxidoreductase</keyword>
<evidence type="ECO:0000259" key="6">
    <source>
        <dbReference type="PROSITE" id="PS51387"/>
    </source>
</evidence>
<accession>A0A4Y9Y3E6</accession>
<dbReference type="GO" id="GO:0071949">
    <property type="term" value="F:FAD binding"/>
    <property type="evidence" value="ECO:0007669"/>
    <property type="project" value="InterPro"/>
</dbReference>
<evidence type="ECO:0000313" key="7">
    <source>
        <dbReference type="EMBL" id="TFY56895.1"/>
    </source>
</evidence>
<evidence type="ECO:0000256" key="2">
    <source>
        <dbReference type="ARBA" id="ARBA00005466"/>
    </source>
</evidence>
<dbReference type="STRING" id="34475.A0A4Y9Y3E6"/>
<feature type="domain" description="FAD-binding PCMH-type" evidence="6">
    <location>
        <begin position="86"/>
        <end position="204"/>
    </location>
</feature>
<dbReference type="InterPro" id="IPR016166">
    <property type="entry name" value="FAD-bd_PCMH"/>
</dbReference>
<evidence type="ECO:0000256" key="1">
    <source>
        <dbReference type="ARBA" id="ARBA00001974"/>
    </source>
</evidence>
<dbReference type="Gene3D" id="3.40.462.20">
    <property type="match status" value="1"/>
</dbReference>
<comment type="caution">
    <text evidence="7">The sequence shown here is derived from an EMBL/GenBank/DDBJ whole genome shotgun (WGS) entry which is preliminary data.</text>
</comment>